<sequence>MTSFILYGLCILLTVISFLKDKEKTKKAYLKASKSFENIMPQFLCIVLIISIMLAILDPVSISKFIGPNSKFLGVTISSVIGSITTMPTFVAFSTGDMLLKSGAGYAQVAAFISTSTMVGILTFSLEAKYIGKKAALYRNIIAFLFAFLVAAFIGGILI</sequence>
<gene>
    <name evidence="2" type="ORF">QOZ92_002837</name>
</gene>
<comment type="caution">
    <text evidence="2">The sequence shown here is derived from an EMBL/GenBank/DDBJ whole genome shotgun (WGS) entry which is preliminary data.</text>
</comment>
<protein>
    <submittedName>
        <fullName evidence="2">Uncharacterized membrane protein YraQ (UPF0718 family)</fullName>
    </submittedName>
</protein>
<dbReference type="Proteomes" id="UP001232584">
    <property type="component" value="Unassembled WGS sequence"/>
</dbReference>
<feature type="transmembrane region" description="Helical" evidence="1">
    <location>
        <begin position="39"/>
        <end position="60"/>
    </location>
</feature>
<keyword evidence="3" id="KW-1185">Reference proteome</keyword>
<proteinExistence type="predicted"/>
<keyword evidence="1" id="KW-0472">Membrane</keyword>
<keyword evidence="1" id="KW-0812">Transmembrane</keyword>
<evidence type="ECO:0000256" key="1">
    <source>
        <dbReference type="SAM" id="Phobius"/>
    </source>
</evidence>
<accession>A0ABU0N3G3</accession>
<feature type="transmembrane region" description="Helical" evidence="1">
    <location>
        <begin position="105"/>
        <end position="124"/>
    </location>
</feature>
<evidence type="ECO:0000313" key="2">
    <source>
        <dbReference type="EMBL" id="MDQ0557702.1"/>
    </source>
</evidence>
<evidence type="ECO:0000313" key="3">
    <source>
        <dbReference type="Proteomes" id="UP001232584"/>
    </source>
</evidence>
<dbReference type="RefSeq" id="WP_307509095.1">
    <property type="nucleotide sequence ID" value="NZ_BAAACE010000028.1"/>
</dbReference>
<feature type="transmembrane region" description="Helical" evidence="1">
    <location>
        <begin position="136"/>
        <end position="158"/>
    </location>
</feature>
<name>A0ABU0N3G3_9FIRM</name>
<organism evidence="2 3">
    <name type="scientific">Paraclostridium ghonii</name>
    <dbReference type="NCBI Taxonomy" id="29358"/>
    <lineage>
        <taxon>Bacteria</taxon>
        <taxon>Bacillati</taxon>
        <taxon>Bacillota</taxon>
        <taxon>Clostridia</taxon>
        <taxon>Peptostreptococcales</taxon>
        <taxon>Peptostreptococcaceae</taxon>
        <taxon>Paraclostridium</taxon>
    </lineage>
</organism>
<keyword evidence="1" id="KW-1133">Transmembrane helix</keyword>
<dbReference type="EMBL" id="JAUSWG010000013">
    <property type="protein sequence ID" value="MDQ0557702.1"/>
    <property type="molecule type" value="Genomic_DNA"/>
</dbReference>
<feature type="transmembrane region" description="Helical" evidence="1">
    <location>
        <begin position="72"/>
        <end position="93"/>
    </location>
</feature>
<reference evidence="2 3" key="1">
    <citation type="submission" date="2023-07" db="EMBL/GenBank/DDBJ databases">
        <title>Genomic Encyclopedia of Type Strains, Phase IV (KMG-IV): sequencing the most valuable type-strain genomes for metagenomic binning, comparative biology and taxonomic classification.</title>
        <authorList>
            <person name="Goeker M."/>
        </authorList>
    </citation>
    <scope>NUCLEOTIDE SEQUENCE [LARGE SCALE GENOMIC DNA]</scope>
    <source>
        <strain evidence="2 3">DSM 15049</strain>
    </source>
</reference>